<comment type="caution">
    <text evidence="1">The sequence shown here is derived from an EMBL/GenBank/DDBJ whole genome shotgun (WGS) entry which is preliminary data.</text>
</comment>
<sequence>MHIRRSFEGNLFPANNNINRVGRLARQFEGLDIFVDFEDTSIPKMAEQEERMSPPGLPTYEVNEGIIAMREFGQPMIENQPSHIVLNATAKSYELKTKDIRIQIASFTEEDNEPFHEAWGKYMMFLEQCPPHMVTEEYKVCTFYDGLTAFTQGLIDNACGGALIKKSALKIFEIYETLALKSRHRSSTSRKGGKHDVIHSTNMAIQMVRLTKQVRAMVRNMGQ</sequence>
<proteinExistence type="predicted"/>
<dbReference type="AlphaFoldDB" id="A0AAD9WSD4"/>
<evidence type="ECO:0000313" key="1">
    <source>
        <dbReference type="EMBL" id="KAK2640682.1"/>
    </source>
</evidence>
<dbReference type="EMBL" id="JANJYI010000008">
    <property type="protein sequence ID" value="KAK2640682.1"/>
    <property type="molecule type" value="Genomic_DNA"/>
</dbReference>
<gene>
    <name evidence="1" type="ORF">Ddye_028477</name>
</gene>
<dbReference type="Proteomes" id="UP001280121">
    <property type="component" value="Unassembled WGS sequence"/>
</dbReference>
<keyword evidence="2" id="KW-1185">Reference proteome</keyword>
<name>A0AAD9WSD4_9ROSI</name>
<evidence type="ECO:0000313" key="2">
    <source>
        <dbReference type="Proteomes" id="UP001280121"/>
    </source>
</evidence>
<accession>A0AAD9WSD4</accession>
<organism evidence="1 2">
    <name type="scientific">Dipteronia dyeriana</name>
    <dbReference type="NCBI Taxonomy" id="168575"/>
    <lineage>
        <taxon>Eukaryota</taxon>
        <taxon>Viridiplantae</taxon>
        <taxon>Streptophyta</taxon>
        <taxon>Embryophyta</taxon>
        <taxon>Tracheophyta</taxon>
        <taxon>Spermatophyta</taxon>
        <taxon>Magnoliopsida</taxon>
        <taxon>eudicotyledons</taxon>
        <taxon>Gunneridae</taxon>
        <taxon>Pentapetalae</taxon>
        <taxon>rosids</taxon>
        <taxon>malvids</taxon>
        <taxon>Sapindales</taxon>
        <taxon>Sapindaceae</taxon>
        <taxon>Hippocastanoideae</taxon>
        <taxon>Acereae</taxon>
        <taxon>Dipteronia</taxon>
    </lineage>
</organism>
<protein>
    <submittedName>
        <fullName evidence="1">Uncharacterized protein</fullName>
    </submittedName>
</protein>
<reference evidence="1" key="1">
    <citation type="journal article" date="2023" name="Plant J.">
        <title>Genome sequences and population genomics provide insights into the demographic history, inbreeding, and mutation load of two 'living fossil' tree species of Dipteronia.</title>
        <authorList>
            <person name="Feng Y."/>
            <person name="Comes H.P."/>
            <person name="Chen J."/>
            <person name="Zhu S."/>
            <person name="Lu R."/>
            <person name="Zhang X."/>
            <person name="Li P."/>
            <person name="Qiu J."/>
            <person name="Olsen K.M."/>
            <person name="Qiu Y."/>
        </authorList>
    </citation>
    <scope>NUCLEOTIDE SEQUENCE</scope>
    <source>
        <strain evidence="1">KIB01</strain>
    </source>
</reference>